<sequence>MNNEPKVNHFDNFITTLELNNKLYIECPIYDGNQLGIFNELGLYEVTVNASTTPTQGKGIKPVPEIKVKLIHLRNPEGNYTPEQYYKENNKLPNAITYSISMDIFNSNPLLLEVINHLKPLLNNKT</sequence>
<proteinExistence type="predicted"/>
<reference evidence="1" key="1">
    <citation type="journal article" date="2018" name="Genome Biol.">
        <title>SKESA: strategic k-mer extension for scrupulous assemblies.</title>
        <authorList>
            <person name="Souvorov A."/>
            <person name="Agarwala R."/>
            <person name="Lipman D.J."/>
        </authorList>
    </citation>
    <scope>NUCLEOTIDE SEQUENCE</scope>
    <source>
        <strain evidence="1">OLC2673_Aeromonas</strain>
    </source>
</reference>
<dbReference type="Proteomes" id="UP000859505">
    <property type="component" value="Unassembled WGS sequence"/>
</dbReference>
<dbReference type="AlphaFoldDB" id="A0AAD3YKL9"/>
<gene>
    <name evidence="1" type="ORF">JAJ28_003071</name>
</gene>
<protein>
    <submittedName>
        <fullName evidence="1">Uncharacterized protein</fullName>
    </submittedName>
</protein>
<organism evidence="1 2">
    <name type="scientific">Aeromonas hydrophila</name>
    <dbReference type="NCBI Taxonomy" id="644"/>
    <lineage>
        <taxon>Bacteria</taxon>
        <taxon>Pseudomonadati</taxon>
        <taxon>Pseudomonadota</taxon>
        <taxon>Gammaproteobacteria</taxon>
        <taxon>Aeromonadales</taxon>
        <taxon>Aeromonadaceae</taxon>
        <taxon>Aeromonas</taxon>
    </lineage>
</organism>
<evidence type="ECO:0000313" key="1">
    <source>
        <dbReference type="EMBL" id="HAT6345305.1"/>
    </source>
</evidence>
<accession>A0AAD3YKL9</accession>
<dbReference type="EMBL" id="DACTUL010000026">
    <property type="protein sequence ID" value="HAT6345305.1"/>
    <property type="molecule type" value="Genomic_DNA"/>
</dbReference>
<name>A0AAD3YKL9_AERHY</name>
<comment type="caution">
    <text evidence="1">The sequence shown here is derived from an EMBL/GenBank/DDBJ whole genome shotgun (WGS) entry which is preliminary data.</text>
</comment>
<evidence type="ECO:0000313" key="2">
    <source>
        <dbReference type="Proteomes" id="UP000859505"/>
    </source>
</evidence>
<reference evidence="1" key="2">
    <citation type="submission" date="2020-01" db="EMBL/GenBank/DDBJ databases">
        <authorList>
            <consortium name="NCBI Pathogen Detection Project"/>
        </authorList>
    </citation>
    <scope>NUCLEOTIDE SEQUENCE</scope>
    <source>
        <strain evidence="1">OLC2673_Aeromonas</strain>
    </source>
</reference>